<gene>
    <name evidence="2" type="ORF">LEP1GSC060_2693</name>
</gene>
<evidence type="ECO:0000313" key="3">
    <source>
        <dbReference type="Proteomes" id="UP000012313"/>
    </source>
</evidence>
<dbReference type="AlphaFoldDB" id="N1WLA9"/>
<feature type="domain" description="PIN" evidence="1">
    <location>
        <begin position="4"/>
        <end position="123"/>
    </location>
</feature>
<dbReference type="PANTHER" id="PTHR36173:SF2">
    <property type="entry name" value="RIBONUCLEASE VAPC16"/>
    <property type="match status" value="1"/>
</dbReference>
<dbReference type="Gene3D" id="3.40.50.1010">
    <property type="entry name" value="5'-nuclease"/>
    <property type="match status" value="1"/>
</dbReference>
<dbReference type="CDD" id="cd09872">
    <property type="entry name" value="PIN_Sll0205-like"/>
    <property type="match status" value="1"/>
</dbReference>
<dbReference type="OrthoDB" id="9798990at2"/>
<dbReference type="InterPro" id="IPR002716">
    <property type="entry name" value="PIN_dom"/>
</dbReference>
<comment type="caution">
    <text evidence="2">The sequence shown here is derived from an EMBL/GenBank/DDBJ whole genome shotgun (WGS) entry which is preliminary data.</text>
</comment>
<evidence type="ECO:0000313" key="2">
    <source>
        <dbReference type="EMBL" id="EMY77934.1"/>
    </source>
</evidence>
<dbReference type="SUPFAM" id="SSF88723">
    <property type="entry name" value="PIN domain-like"/>
    <property type="match status" value="1"/>
</dbReference>
<protein>
    <submittedName>
        <fullName evidence="2">PIN domain protein</fullName>
    </submittedName>
</protein>
<dbReference type="EMBL" id="AOHC02000029">
    <property type="protein sequence ID" value="EMY77934.1"/>
    <property type="molecule type" value="Genomic_DNA"/>
</dbReference>
<dbReference type="STRING" id="1218598.LEP1GSC060_2693"/>
<dbReference type="RefSeq" id="WP_003001951.1">
    <property type="nucleotide sequence ID" value="NZ_AOHC02000029.1"/>
</dbReference>
<dbReference type="Proteomes" id="UP000012313">
    <property type="component" value="Unassembled WGS sequence"/>
</dbReference>
<dbReference type="InterPro" id="IPR052919">
    <property type="entry name" value="TA_system_RNase"/>
</dbReference>
<dbReference type="PANTHER" id="PTHR36173">
    <property type="entry name" value="RIBONUCLEASE VAPC16-RELATED"/>
    <property type="match status" value="1"/>
</dbReference>
<keyword evidence="3" id="KW-1185">Reference proteome</keyword>
<organism evidence="2 3">
    <name type="scientific">Leptospira weilii serovar Ranarum str. ICFT</name>
    <dbReference type="NCBI Taxonomy" id="1218598"/>
    <lineage>
        <taxon>Bacteria</taxon>
        <taxon>Pseudomonadati</taxon>
        <taxon>Spirochaetota</taxon>
        <taxon>Spirochaetia</taxon>
        <taxon>Leptospirales</taxon>
        <taxon>Leptospiraceae</taxon>
        <taxon>Leptospira</taxon>
    </lineage>
</organism>
<reference evidence="2" key="1">
    <citation type="submission" date="2013-03" db="EMBL/GenBank/DDBJ databases">
        <authorList>
            <person name="Harkins D.M."/>
            <person name="Durkin A.S."/>
            <person name="Brinkac L.M."/>
            <person name="Haft D.H."/>
            <person name="Selengut J.D."/>
            <person name="Sanka R."/>
            <person name="DePew J."/>
            <person name="Purushe J."/>
            <person name="Hartskeerl R.A."/>
            <person name="Ahmed A."/>
            <person name="van der Linden H."/>
            <person name="Goris M.G.A."/>
            <person name="Vinetz J.M."/>
            <person name="Sutton G.G."/>
            <person name="Nierman W.C."/>
            <person name="Fouts D.E."/>
        </authorList>
    </citation>
    <scope>NUCLEOTIDE SEQUENCE [LARGE SCALE GENOMIC DNA]</scope>
    <source>
        <strain evidence="2">ICFT</strain>
    </source>
</reference>
<dbReference type="InterPro" id="IPR041705">
    <property type="entry name" value="PIN_Sll0205"/>
</dbReference>
<proteinExistence type="predicted"/>
<evidence type="ECO:0000259" key="1">
    <source>
        <dbReference type="Pfam" id="PF01850"/>
    </source>
</evidence>
<name>N1WLA9_9LEPT</name>
<sequence>MTFLLDTHVLLWSLFEPKNLSSKIKTAISNRSNRIFVSNISLWEISLKFAIGKLELNQIKPEELPEKIIESGFEFLEDKPEVFASFCRLQIGKHADPFDRFIIWQSISNRLTLITKDKHFKKYESSGLKILW</sequence>
<dbReference type="InterPro" id="IPR029060">
    <property type="entry name" value="PIN-like_dom_sf"/>
</dbReference>
<dbReference type="Pfam" id="PF01850">
    <property type="entry name" value="PIN"/>
    <property type="match status" value="1"/>
</dbReference>
<accession>N1WLA9</accession>